<dbReference type="SMR" id="A0A075M077"/>
<dbReference type="SUPFAM" id="SSF53597">
    <property type="entry name" value="Dihydrofolate reductase-like"/>
    <property type="match status" value="1"/>
</dbReference>
<protein>
    <recommendedName>
        <fullName evidence="2">dihydrofolate reductase</fullName>
        <ecNumber evidence="2">1.5.1.3</ecNumber>
    </recommendedName>
</protein>
<name>A0A075M077_9CAUD</name>
<dbReference type="EMBL" id="KJ489402">
    <property type="protein sequence ID" value="AIF71915.1"/>
    <property type="molecule type" value="Genomic_DNA"/>
</dbReference>
<dbReference type="Proteomes" id="UP000028561">
    <property type="component" value="Segment"/>
</dbReference>
<reference evidence="8" key="1">
    <citation type="submission" date="2014-09" db="EMBL/GenBank/DDBJ databases">
        <title>Genomic characterization and comparison of seven Myoviridae bacteriophage infecting Bacillus thuringiensis.</title>
        <authorList>
            <person name="Sauder A.B."/>
            <person name="McKenzie Q.R."/>
            <person name="Temple L.M."/>
            <person name="Alexis B.K."/>
            <person name="Al-Atrache Z."/>
            <person name="Lewis L.O."/>
            <person name="Loesser-Casey K.E."/>
            <person name="Mitchell K.J."/>
        </authorList>
    </citation>
    <scope>NUCLEOTIDE SEQUENCE [LARGE SCALE GENOMIC DNA]</scope>
</reference>
<evidence type="ECO:0000256" key="2">
    <source>
        <dbReference type="ARBA" id="ARBA00012856"/>
    </source>
</evidence>
<keyword evidence="4" id="KW-0521">NADP</keyword>
<evidence type="ECO:0000256" key="5">
    <source>
        <dbReference type="ARBA" id="ARBA00023002"/>
    </source>
</evidence>
<evidence type="ECO:0000313" key="7">
    <source>
        <dbReference type="EMBL" id="AIF71915.1"/>
    </source>
</evidence>
<dbReference type="InterPro" id="IPR012259">
    <property type="entry name" value="DHFR"/>
</dbReference>
<dbReference type="Pfam" id="PF00186">
    <property type="entry name" value="DHFR_1"/>
    <property type="match status" value="1"/>
</dbReference>
<dbReference type="Gene3D" id="3.40.430.10">
    <property type="entry name" value="Dihydrofolate Reductase, subunit A"/>
    <property type="match status" value="1"/>
</dbReference>
<dbReference type="GO" id="GO:0046452">
    <property type="term" value="P:dihydrofolate metabolic process"/>
    <property type="evidence" value="ECO:0007669"/>
    <property type="project" value="TreeGrafter"/>
</dbReference>
<evidence type="ECO:0000256" key="1">
    <source>
        <dbReference type="ARBA" id="ARBA00004903"/>
    </source>
</evidence>
<dbReference type="PROSITE" id="PS51330">
    <property type="entry name" value="DHFR_2"/>
    <property type="match status" value="1"/>
</dbReference>
<accession>A0A075M077</accession>
<dbReference type="FunFam" id="3.40.430.10:FF:000001">
    <property type="entry name" value="Dihydrofolate reductase"/>
    <property type="match status" value="1"/>
</dbReference>
<keyword evidence="5" id="KW-0560">Oxidoreductase</keyword>
<reference evidence="7 8" key="2">
    <citation type="journal article" date="2016" name="Virology (Lond)">
        <title>Genomic characterization and comparison of seven Myoviridae bacteriophage infecting Bacillus thuringiensis.</title>
        <authorList>
            <person name="Sauder A.B."/>
            <person name="Quinn M.R."/>
            <person name="Brouillette A."/>
            <person name="Caruso S."/>
            <person name="Cresawn S."/>
            <person name="Erill I."/>
            <person name="Lewis L."/>
            <person name="Loesser-Casey K."/>
            <person name="Pate M."/>
            <person name="Scott C."/>
            <person name="Stockwell S."/>
            <person name="Temple L."/>
        </authorList>
    </citation>
    <scope>NUCLEOTIDE SEQUENCE [LARGE SCALE GENOMIC DNA]</scope>
</reference>
<organism evidence="7 8">
    <name type="scientific">Bacillus phage Riley</name>
    <dbReference type="NCBI Taxonomy" id="1486662"/>
    <lineage>
        <taxon>Viruses</taxon>
        <taxon>Duplodnaviria</taxon>
        <taxon>Heunggongvirae</taxon>
        <taxon>Uroviricota</taxon>
        <taxon>Caudoviricetes</taxon>
        <taxon>Herelleviridae</taxon>
        <taxon>Bastillevirinae</taxon>
        <taxon>Bequatrovirus</taxon>
        <taxon>Bequatrovirus riley</taxon>
    </lineage>
</organism>
<keyword evidence="8" id="KW-1185">Reference proteome</keyword>
<dbReference type="InterPro" id="IPR024072">
    <property type="entry name" value="DHFR-like_dom_sf"/>
</dbReference>
<dbReference type="GO" id="GO:0050661">
    <property type="term" value="F:NADP binding"/>
    <property type="evidence" value="ECO:0007669"/>
    <property type="project" value="InterPro"/>
</dbReference>
<evidence type="ECO:0000259" key="6">
    <source>
        <dbReference type="PROSITE" id="PS51330"/>
    </source>
</evidence>
<evidence type="ECO:0000256" key="4">
    <source>
        <dbReference type="ARBA" id="ARBA00022857"/>
    </source>
</evidence>
<dbReference type="CDD" id="cd00209">
    <property type="entry name" value="DHFR"/>
    <property type="match status" value="1"/>
</dbReference>
<feature type="domain" description="DHFR" evidence="6">
    <location>
        <begin position="2"/>
        <end position="164"/>
    </location>
</feature>
<dbReference type="GO" id="GO:0043168">
    <property type="term" value="F:anion binding"/>
    <property type="evidence" value="ECO:0007669"/>
    <property type="project" value="UniProtKB-ARBA"/>
</dbReference>
<evidence type="ECO:0000313" key="8">
    <source>
        <dbReference type="Proteomes" id="UP000028561"/>
    </source>
</evidence>
<proteinExistence type="predicted"/>
<dbReference type="PRINTS" id="PR00070">
    <property type="entry name" value="DHFR"/>
</dbReference>
<comment type="pathway">
    <text evidence="1">Cofactor biosynthesis; tetrahydrofolate biosynthesis; 5,6,7,8-tetrahydrofolate from 7,8-dihydrofolate: step 1/1.</text>
</comment>
<dbReference type="PIRSF" id="PIRSF000194">
    <property type="entry name" value="DHFR"/>
    <property type="match status" value="1"/>
</dbReference>
<keyword evidence="3" id="KW-0554">One-carbon metabolism</keyword>
<dbReference type="GeneID" id="20283026"/>
<dbReference type="PANTHER" id="PTHR48069">
    <property type="entry name" value="DIHYDROFOLATE REDUCTASE"/>
    <property type="match status" value="1"/>
</dbReference>
<dbReference type="PANTHER" id="PTHR48069:SF3">
    <property type="entry name" value="DIHYDROFOLATE REDUCTASE"/>
    <property type="match status" value="1"/>
</dbReference>
<sequence length="166" mass="19638">MIISLIAAHGKNREIGKDNQMLWKSKEDFNWFKEKTMGKPVIMGSKTHLSIGKFLPGRINIVLTRNKDFKPLHKDVRIYHNIHEVLNDFKDEKELMVIGGDSIYKQFMPMANRLYITEIDKEYDADSFFPEFDKSIYKRFYKRTASTAGIEEMGARFRFRVYKKVD</sequence>
<dbReference type="GO" id="GO:0004146">
    <property type="term" value="F:dihydrofolate reductase activity"/>
    <property type="evidence" value="ECO:0007669"/>
    <property type="project" value="UniProtKB-EC"/>
</dbReference>
<evidence type="ECO:0000256" key="3">
    <source>
        <dbReference type="ARBA" id="ARBA00022563"/>
    </source>
</evidence>
<dbReference type="GO" id="GO:0006730">
    <property type="term" value="P:one-carbon metabolic process"/>
    <property type="evidence" value="ECO:0007669"/>
    <property type="project" value="UniProtKB-KW"/>
</dbReference>
<dbReference type="RefSeq" id="YP_009055804.1">
    <property type="nucleotide sequence ID" value="NC_024788.1"/>
</dbReference>
<dbReference type="InterPro" id="IPR001796">
    <property type="entry name" value="DHFR_dom"/>
</dbReference>
<dbReference type="EC" id="1.5.1.3" evidence="2"/>
<dbReference type="GO" id="GO:0046654">
    <property type="term" value="P:tetrahydrofolate biosynthetic process"/>
    <property type="evidence" value="ECO:0007669"/>
    <property type="project" value="InterPro"/>
</dbReference>
<dbReference type="GO" id="GO:0046655">
    <property type="term" value="P:folic acid metabolic process"/>
    <property type="evidence" value="ECO:0007669"/>
    <property type="project" value="TreeGrafter"/>
</dbReference>
<dbReference type="KEGG" id="vg:20283026"/>